<evidence type="ECO:0000259" key="8">
    <source>
        <dbReference type="Pfam" id="PF17042"/>
    </source>
</evidence>
<dbReference type="SUPFAM" id="SSF142764">
    <property type="entry name" value="YgbK-like"/>
    <property type="match status" value="1"/>
</dbReference>
<dbReference type="Pfam" id="PF17042">
    <property type="entry name" value="NBD_C"/>
    <property type="match status" value="1"/>
</dbReference>
<dbReference type="InterPro" id="IPR037051">
    <property type="entry name" value="4-carb_acid_sugar_kinase_N_sf"/>
</dbReference>
<organism evidence="9 10">
    <name type="scientific">Shinella fusca</name>
    <dbReference type="NCBI Taxonomy" id="544480"/>
    <lineage>
        <taxon>Bacteria</taxon>
        <taxon>Pseudomonadati</taxon>
        <taxon>Pseudomonadota</taxon>
        <taxon>Alphaproteobacteria</taxon>
        <taxon>Hyphomicrobiales</taxon>
        <taxon>Rhizobiaceae</taxon>
        <taxon>Shinella</taxon>
    </lineage>
</organism>
<protein>
    <submittedName>
        <fullName evidence="9">Uncharacterized protein YgbK (DUF1537 family)</fullName>
    </submittedName>
</protein>
<accession>A0A7W8DWP3</accession>
<evidence type="ECO:0000256" key="1">
    <source>
        <dbReference type="ARBA" id="ARBA00005715"/>
    </source>
</evidence>
<dbReference type="GO" id="GO:0016301">
    <property type="term" value="F:kinase activity"/>
    <property type="evidence" value="ECO:0007669"/>
    <property type="project" value="UniProtKB-KW"/>
</dbReference>
<dbReference type="RefSeq" id="WP_184146639.1">
    <property type="nucleotide sequence ID" value="NZ_JACHIK010000023.1"/>
</dbReference>
<dbReference type="InterPro" id="IPR031475">
    <property type="entry name" value="NBD_C"/>
</dbReference>
<dbReference type="InterPro" id="IPR010737">
    <property type="entry name" value="4-carb_acid_sugar_kinase_N"/>
</dbReference>
<keyword evidence="2" id="KW-0808">Transferase</keyword>
<sequence length="407" mass="43137">MARIVFIGDDFTGASDTLATLSERGAKARLFLDMPKAEETAGLDAVGIATDLRARSPEDIATRLGAMAPALRALSPRFVHYKICSTFDSAPQTGSIGAAVKTLEATLAPSRTIVVGGQPSLGRYCLFGTLFARAPDGEVYRIDRHPIMSRHPVTPMDEADLRVHLAKQGVEGLSLTGRKTLDTALKTGRTLIDAIEQPDIDRLGKRLAEIDDQEGPLLLVGASSAAEALFPGDPLTEPNTASAVWERGPILAVAGSRSSATAVQVAAADSYERLALRREDLSRQEELASRCAGRIEAGANVMIHLRPNLDYGRTPAVLSDWLARLTGSILCRCSVAGIAVAGGDTSSVLVKQLGFRSLSFIERAGPGVAVCRGHATGSPLDETVLLLKGGQVGATDLFERFAARFPR</sequence>
<evidence type="ECO:0000256" key="3">
    <source>
        <dbReference type="ARBA" id="ARBA00022741"/>
    </source>
</evidence>
<dbReference type="Pfam" id="PF07005">
    <property type="entry name" value="SBD_N"/>
    <property type="match status" value="1"/>
</dbReference>
<keyword evidence="3" id="KW-0547">Nucleotide-binding</keyword>
<evidence type="ECO:0000313" key="10">
    <source>
        <dbReference type="Proteomes" id="UP000535406"/>
    </source>
</evidence>
<feature type="domain" description="Four-carbon acid sugar kinase nucleotide binding" evidence="8">
    <location>
        <begin position="251"/>
        <end position="398"/>
    </location>
</feature>
<dbReference type="Proteomes" id="UP000535406">
    <property type="component" value="Unassembled WGS sequence"/>
</dbReference>
<evidence type="ECO:0000313" key="9">
    <source>
        <dbReference type="EMBL" id="MBB5044912.1"/>
    </source>
</evidence>
<evidence type="ECO:0000256" key="2">
    <source>
        <dbReference type="ARBA" id="ARBA00022679"/>
    </source>
</evidence>
<evidence type="ECO:0000256" key="6">
    <source>
        <dbReference type="ARBA" id="ARBA00023277"/>
    </source>
</evidence>
<comment type="similarity">
    <text evidence="1">Belongs to the four-carbon acid sugar kinase family.</text>
</comment>
<dbReference type="AlphaFoldDB" id="A0A7W8DWP3"/>
<keyword evidence="6" id="KW-0119">Carbohydrate metabolism</keyword>
<evidence type="ECO:0000256" key="4">
    <source>
        <dbReference type="ARBA" id="ARBA00022777"/>
    </source>
</evidence>
<comment type="caution">
    <text evidence="9">The sequence shown here is derived from an EMBL/GenBank/DDBJ whole genome shotgun (WGS) entry which is preliminary data.</text>
</comment>
<gene>
    <name evidence="9" type="ORF">HNQ66_004339</name>
</gene>
<keyword evidence="5" id="KW-0067">ATP-binding</keyword>
<evidence type="ECO:0000259" key="7">
    <source>
        <dbReference type="Pfam" id="PF07005"/>
    </source>
</evidence>
<proteinExistence type="inferred from homology"/>
<name>A0A7W8DWP3_9HYPH</name>
<dbReference type="GO" id="GO:0005524">
    <property type="term" value="F:ATP binding"/>
    <property type="evidence" value="ECO:0007669"/>
    <property type="project" value="UniProtKB-KW"/>
</dbReference>
<dbReference type="Gene3D" id="3.40.980.20">
    <property type="entry name" value="Four-carbon acid sugar kinase, nucleotide binding domain"/>
    <property type="match status" value="1"/>
</dbReference>
<dbReference type="InterPro" id="IPR042213">
    <property type="entry name" value="NBD_C_sf"/>
</dbReference>
<dbReference type="Gene3D" id="3.40.50.10840">
    <property type="entry name" value="Putative sugar-binding, N-terminal domain"/>
    <property type="match status" value="1"/>
</dbReference>
<feature type="domain" description="Four-carbon acid sugar kinase N-terminal" evidence="7">
    <location>
        <begin position="4"/>
        <end position="229"/>
    </location>
</feature>
<keyword evidence="10" id="KW-1185">Reference proteome</keyword>
<evidence type="ECO:0000256" key="5">
    <source>
        <dbReference type="ARBA" id="ARBA00022840"/>
    </source>
</evidence>
<dbReference type="EMBL" id="JACHIK010000023">
    <property type="protein sequence ID" value="MBB5044912.1"/>
    <property type="molecule type" value="Genomic_DNA"/>
</dbReference>
<reference evidence="9 10" key="1">
    <citation type="submission" date="2020-08" db="EMBL/GenBank/DDBJ databases">
        <title>Genomic Encyclopedia of Type Strains, Phase IV (KMG-IV): sequencing the most valuable type-strain genomes for metagenomic binning, comparative biology and taxonomic classification.</title>
        <authorList>
            <person name="Goeker M."/>
        </authorList>
    </citation>
    <scope>NUCLEOTIDE SEQUENCE [LARGE SCALE GENOMIC DNA]</scope>
    <source>
        <strain evidence="9 10">DSM 21319</strain>
    </source>
</reference>
<keyword evidence="4" id="KW-0418">Kinase</keyword>